<dbReference type="RefSeq" id="WP_274232292.1">
    <property type="nucleotide sequence ID" value="NZ_BAABHQ010000008.1"/>
</dbReference>
<gene>
    <name evidence="2" type="ORF">GCM10023203_31290</name>
</gene>
<proteinExistence type="predicted"/>
<dbReference type="Proteomes" id="UP001500457">
    <property type="component" value="Unassembled WGS sequence"/>
</dbReference>
<organism evidence="2 3">
    <name type="scientific">Actinomycetospora straminea</name>
    <dbReference type="NCBI Taxonomy" id="663607"/>
    <lineage>
        <taxon>Bacteria</taxon>
        <taxon>Bacillati</taxon>
        <taxon>Actinomycetota</taxon>
        <taxon>Actinomycetes</taxon>
        <taxon>Pseudonocardiales</taxon>
        <taxon>Pseudonocardiaceae</taxon>
        <taxon>Actinomycetospora</taxon>
    </lineage>
</organism>
<feature type="region of interest" description="Disordered" evidence="1">
    <location>
        <begin position="200"/>
        <end position="240"/>
    </location>
</feature>
<accession>A0ABP9EIF6</accession>
<name>A0ABP9EIF6_9PSEU</name>
<evidence type="ECO:0000256" key="1">
    <source>
        <dbReference type="SAM" id="MobiDB-lite"/>
    </source>
</evidence>
<comment type="caution">
    <text evidence="2">The sequence shown here is derived from an EMBL/GenBank/DDBJ whole genome shotgun (WGS) entry which is preliminary data.</text>
</comment>
<feature type="compositionally biased region" description="Low complexity" evidence="1">
    <location>
        <begin position="218"/>
        <end position="229"/>
    </location>
</feature>
<sequence>MTNQPPESFLGLSALRRTEGWAPAIEELRARWEANADEARANAEAVGARNHGRRGRMVLEVVLSRQRRYDTRIRGMLTTWLSRIEDLHQKATMAWVADHPESFRDLASRQGETSTVINVASALLRYGRDHDIADEDSASQAWARGTAGLELAWRLDPYVGAVSGIGPALFAYTRMLCGQDTIKPDARILRQLSALGLTPPRPALLQPSSPRVRPPMNSGSAFSSSTSCSGTQLRDARHPLSGRSGLATYLGALSDLTRSSSHGAVQT</sequence>
<protein>
    <submittedName>
        <fullName evidence="2">Uncharacterized protein</fullName>
    </submittedName>
</protein>
<keyword evidence="3" id="KW-1185">Reference proteome</keyword>
<reference evidence="3" key="1">
    <citation type="journal article" date="2019" name="Int. J. Syst. Evol. Microbiol.">
        <title>The Global Catalogue of Microorganisms (GCM) 10K type strain sequencing project: providing services to taxonomists for standard genome sequencing and annotation.</title>
        <authorList>
            <consortium name="The Broad Institute Genomics Platform"/>
            <consortium name="The Broad Institute Genome Sequencing Center for Infectious Disease"/>
            <person name="Wu L."/>
            <person name="Ma J."/>
        </authorList>
    </citation>
    <scope>NUCLEOTIDE SEQUENCE [LARGE SCALE GENOMIC DNA]</scope>
    <source>
        <strain evidence="3">JCM 17983</strain>
    </source>
</reference>
<evidence type="ECO:0000313" key="2">
    <source>
        <dbReference type="EMBL" id="GAA4878525.1"/>
    </source>
</evidence>
<dbReference type="EMBL" id="BAABHQ010000008">
    <property type="protein sequence ID" value="GAA4878525.1"/>
    <property type="molecule type" value="Genomic_DNA"/>
</dbReference>
<evidence type="ECO:0000313" key="3">
    <source>
        <dbReference type="Proteomes" id="UP001500457"/>
    </source>
</evidence>